<dbReference type="AlphaFoldDB" id="A0A1B1E3B5"/>
<keyword evidence="2" id="KW-0547">Nucleotide-binding</keyword>
<feature type="compositionally biased region" description="Basic and acidic residues" evidence="7">
    <location>
        <begin position="1049"/>
        <end position="1063"/>
    </location>
</feature>
<evidence type="ECO:0000313" key="9">
    <source>
        <dbReference type="Proteomes" id="UP000092716"/>
    </source>
</evidence>
<evidence type="ECO:0000256" key="1">
    <source>
        <dbReference type="ARBA" id="ARBA00022701"/>
    </source>
</evidence>
<dbReference type="PANTHER" id="PTHR37739">
    <property type="entry name" value="KINESIN-LIKE PROTEIN KIN-12D"/>
    <property type="match status" value="1"/>
</dbReference>
<feature type="region of interest" description="Disordered" evidence="7">
    <location>
        <begin position="1091"/>
        <end position="1133"/>
    </location>
</feature>
<evidence type="ECO:0000256" key="7">
    <source>
        <dbReference type="SAM" id="MobiDB-lite"/>
    </source>
</evidence>
<keyword evidence="3" id="KW-0067">ATP-binding</keyword>
<dbReference type="EMBL" id="CP016250">
    <property type="protein sequence ID" value="ANQ09440.1"/>
    <property type="molecule type" value="Genomic_DNA"/>
</dbReference>
<keyword evidence="5" id="KW-0505">Motor protein</keyword>
<feature type="compositionally biased region" description="Acidic residues" evidence="7">
    <location>
        <begin position="31"/>
        <end position="55"/>
    </location>
</feature>
<evidence type="ECO:0000256" key="6">
    <source>
        <dbReference type="SAM" id="Coils"/>
    </source>
</evidence>
<name>A0A1B1E3B5_9APIC</name>
<keyword evidence="1" id="KW-0493">Microtubule</keyword>
<feature type="compositionally biased region" description="Basic and acidic residues" evidence="7">
    <location>
        <begin position="115"/>
        <end position="130"/>
    </location>
</feature>
<organism evidence="8 9">
    <name type="scientific">Plasmodium coatneyi</name>
    <dbReference type="NCBI Taxonomy" id="208452"/>
    <lineage>
        <taxon>Eukaryota</taxon>
        <taxon>Sar</taxon>
        <taxon>Alveolata</taxon>
        <taxon>Apicomplexa</taxon>
        <taxon>Aconoidasida</taxon>
        <taxon>Haemosporida</taxon>
        <taxon>Plasmodiidae</taxon>
        <taxon>Plasmodium</taxon>
    </lineage>
</organism>
<evidence type="ECO:0000256" key="3">
    <source>
        <dbReference type="ARBA" id="ARBA00022840"/>
    </source>
</evidence>
<feature type="compositionally biased region" description="Basic and acidic residues" evidence="7">
    <location>
        <begin position="1102"/>
        <end position="1116"/>
    </location>
</feature>
<evidence type="ECO:0000313" key="8">
    <source>
        <dbReference type="EMBL" id="ANQ09440.1"/>
    </source>
</evidence>
<feature type="region of interest" description="Disordered" evidence="7">
    <location>
        <begin position="1"/>
        <end position="165"/>
    </location>
</feature>
<feature type="coiled-coil region" evidence="6">
    <location>
        <begin position="677"/>
        <end position="763"/>
    </location>
</feature>
<dbReference type="GeneID" id="30911171"/>
<evidence type="ECO:0000256" key="2">
    <source>
        <dbReference type="ARBA" id="ARBA00022741"/>
    </source>
</evidence>
<feature type="coiled-coil region" evidence="6">
    <location>
        <begin position="267"/>
        <end position="463"/>
    </location>
</feature>
<keyword evidence="4 6" id="KW-0175">Coiled coil</keyword>
<dbReference type="GO" id="GO:0005874">
    <property type="term" value="C:microtubule"/>
    <property type="evidence" value="ECO:0007669"/>
    <property type="project" value="UniProtKB-KW"/>
</dbReference>
<feature type="compositionally biased region" description="Basic and acidic residues" evidence="7">
    <location>
        <begin position="74"/>
        <end position="90"/>
    </location>
</feature>
<accession>A0A1B1E3B5</accession>
<dbReference type="VEuPathDB" id="PlasmoDB:PCOAH_00044400"/>
<dbReference type="InterPro" id="IPR044986">
    <property type="entry name" value="KIF15/KIN-12"/>
</dbReference>
<feature type="coiled-coil region" evidence="6">
    <location>
        <begin position="496"/>
        <end position="599"/>
    </location>
</feature>
<feature type="compositionally biased region" description="Basic and acidic residues" evidence="7">
    <location>
        <begin position="826"/>
        <end position="835"/>
    </location>
</feature>
<dbReference type="PANTHER" id="PTHR37739:SF8">
    <property type="entry name" value="KINESIN-LIKE PROTEIN KIN-12D"/>
    <property type="match status" value="1"/>
</dbReference>
<evidence type="ECO:0000256" key="5">
    <source>
        <dbReference type="ARBA" id="ARBA00023175"/>
    </source>
</evidence>
<feature type="region of interest" description="Disordered" evidence="7">
    <location>
        <begin position="1049"/>
        <end position="1079"/>
    </location>
</feature>
<dbReference type="RefSeq" id="XP_019916135.1">
    <property type="nucleotide sequence ID" value="XM_020061224.1"/>
</dbReference>
<gene>
    <name evidence="8" type="ORF">PCOAH_00044400</name>
</gene>
<dbReference type="KEGG" id="pcot:PCOAH_00044400"/>
<proteinExistence type="predicted"/>
<keyword evidence="9" id="KW-1185">Reference proteome</keyword>
<protein>
    <submittedName>
        <fullName evidence="8">Rhoptry protein</fullName>
    </submittedName>
</protein>
<feature type="compositionally biased region" description="Polar residues" evidence="7">
    <location>
        <begin position="1068"/>
        <end position="1077"/>
    </location>
</feature>
<dbReference type="OrthoDB" id="371899at2759"/>
<dbReference type="GO" id="GO:0005524">
    <property type="term" value="F:ATP binding"/>
    <property type="evidence" value="ECO:0007669"/>
    <property type="project" value="UniProtKB-KW"/>
</dbReference>
<dbReference type="Proteomes" id="UP000092716">
    <property type="component" value="Chromosome 12"/>
</dbReference>
<sequence length="1147" mass="131180">MHQGNKKGGKQPSVAKLDFPDSESEDRISIDEENVWDSDISIADDDLILGDDEKGEAEAKPSGGTSSGDVLMEDTSRVEHSEDVNDRHIVGDPPEGDNQRGERKQGGVLNCIEEMPNKEKNQQKQTHNTDEQVNDEGSPNVDLHGDEQFMGNSPKGTIEEEPFSPLSHGSEYIEEVCPPDRTNQECVNYAAQTGMVKMDIFLEKKGENRLKSAGHENIGGNLQKGSYRSDFLPDQTTPLNVSMEQSVGSSQLCEEQPHIATLEGGHKHTEVDSITQLQQQCENLKKKLEEYERRNEEQTSAQSELMEKLKTYENNCNEMYKENMEGKENYEQVKTYCNQISIKCDEYEKKLQEVQGQMEKSKNMIKQKEEEMKETVIKAEEELERKDQTIQEMQNIIEKYKREINESENNLRQKEEEKWNDQLMYKKAVDNLEQKITHLENQLINKEEENYQLKNRNKELNDEYTYLKMKEEKNEENISTLKSNLQINEKESFVKYEMIQEQNNKIEQLLMENKKNLKDIELLRSEKNKVENENELLKKDLVYVQEKLKSIEKYSYDIYEMKNYVETVIEKNRNLMEQLESEKNQKEELKGKIKVFLTEMNNSAICLKSYKMKCSFFVDVLRKCEAKMGLLRKKLKGYESVESFHARWMAHPALGVPLGGVGSDSPDNLGEQHKNCIRQTILLREELQMEISKAEEVTEKMLKLQNMVKDKNLLINEKNYKLNKYKLLNQNLQNAIVGYQSSMKAMKENIHNLEKQIALKEVKSIIVPPKVTVHVSKLASFENNLKNELKGLIGNSSTFLESTFKYINENPIKKNLQNKAFFSSTTEKKSDDGDNRGGSTVKEAPANSVSNAEGAVPNLANTSIGTASPGDGSLADVTGFAKNFIYTNMNRIPSFMSDQNDKNSSAQLGVATRFDIPHPSEDTIVWENDGATMEGKHEEENQVEASPIEDKHVEPNQVERLKPDGDNKYIDLFMGKKNLNKVSSTSDILNVQHVSQFYANTENKIKDLFDMNKKKESPKIKEKEESQKSFHSSENAFFPMHIFGGSKMKEVFPTRPGDAKNDGKLSCSPASGENSNKYDLAGCKKKSLNSLYYDNNPAAEGNTKDETKEMDKRQEKLLPSSSDEDAQINNDVWDEKIDLDNLEVDEL</sequence>
<feature type="region of interest" description="Disordered" evidence="7">
    <location>
        <begin position="824"/>
        <end position="854"/>
    </location>
</feature>
<reference evidence="9" key="1">
    <citation type="submission" date="2016-06" db="EMBL/GenBank/DDBJ databases">
        <title>First high quality genome sequence of Plasmodium coatneyi using continuous long reads from single molecule, real-time sequencing.</title>
        <authorList>
            <person name="Chien J.-T."/>
            <person name="Pakala S.B."/>
            <person name="Geraldo J.A."/>
            <person name="Lapp S.A."/>
            <person name="Barnwell J.W."/>
            <person name="Kissinger J.C."/>
            <person name="Galinski M.R."/>
            <person name="Humphrey J.C."/>
        </authorList>
    </citation>
    <scope>NUCLEOTIDE SEQUENCE [LARGE SCALE GENOMIC DNA]</scope>
    <source>
        <strain evidence="9">Hackeri</strain>
    </source>
</reference>
<evidence type="ECO:0000256" key="4">
    <source>
        <dbReference type="ARBA" id="ARBA00023054"/>
    </source>
</evidence>